<dbReference type="InterPro" id="IPR036249">
    <property type="entry name" value="Thioredoxin-like_sf"/>
</dbReference>
<keyword evidence="7" id="KW-1185">Reference proteome</keyword>
<dbReference type="EMBL" id="LRRQ01000075">
    <property type="protein sequence ID" value="OAM90053.1"/>
    <property type="molecule type" value="Genomic_DNA"/>
</dbReference>
<feature type="binding site" evidence="3">
    <location>
        <position position="174"/>
    </location>
    <ligand>
        <name>Cu cation</name>
        <dbReference type="ChEBI" id="CHEBI:23378"/>
    </ligand>
</feature>
<evidence type="ECO:0000256" key="4">
    <source>
        <dbReference type="PIRSR" id="PIRSR603782-2"/>
    </source>
</evidence>
<dbReference type="STRING" id="1184151.AW736_09725"/>
<reference evidence="6 7" key="1">
    <citation type="submission" date="2016-01" db="EMBL/GenBank/DDBJ databases">
        <title>High potential of lignocellulose degradation of a new Verrucomicrobia species.</title>
        <authorList>
            <person name="Wang Y."/>
            <person name="Shi Y."/>
            <person name="Qiu Z."/>
            <person name="Liu S."/>
            <person name="Yang H."/>
        </authorList>
    </citation>
    <scope>NUCLEOTIDE SEQUENCE [LARGE SCALE GENOMIC DNA]</scope>
    <source>
        <strain evidence="6 7">TSB47</strain>
    </source>
</reference>
<sequence>MSTRFLFFLFAGLPVCAWALLSGSGTLFAAREKERERVFDVTGIVRARLDDGQLVIAHDEIPGYMGAMTMAFTPAGPEEAAGVAVNDRVRFRLRVNGGRSRAEAFVVTGRAAAPGKPATSSQGGARRGRLREGDAVPAFSLFDERGQPLTAEALRGRLTIVTFIFTRCPVPEYCPAISRKFDQLQPAVRKGLPAESAAKVRLLSITLDPEFDRPDILKAYGEAMGADPAIWNFATGEKAEIDALVKAFAVYRENNGVTLDHTLATALIGPDGRVADIWRGNGWTVDEVIASLRKAANVTGR</sequence>
<dbReference type="PROSITE" id="PS51352">
    <property type="entry name" value="THIOREDOXIN_2"/>
    <property type="match status" value="1"/>
</dbReference>
<comment type="similarity">
    <text evidence="1">Belongs to the SCO1/2 family.</text>
</comment>
<evidence type="ECO:0000313" key="7">
    <source>
        <dbReference type="Proteomes" id="UP000078486"/>
    </source>
</evidence>
<comment type="caution">
    <text evidence="6">The sequence shown here is derived from an EMBL/GenBank/DDBJ whole genome shotgun (WGS) entry which is preliminary data.</text>
</comment>
<dbReference type="CDD" id="cd02968">
    <property type="entry name" value="SCO"/>
    <property type="match status" value="1"/>
</dbReference>
<dbReference type="InterPro" id="IPR013766">
    <property type="entry name" value="Thioredoxin_domain"/>
</dbReference>
<feature type="binding site" evidence="3">
    <location>
        <position position="261"/>
    </location>
    <ligand>
        <name>Cu cation</name>
        <dbReference type="ChEBI" id="CHEBI:23378"/>
    </ligand>
</feature>
<organism evidence="6 7">
    <name type="scientific">Termitidicoccus mucosus</name>
    <dbReference type="NCBI Taxonomy" id="1184151"/>
    <lineage>
        <taxon>Bacteria</taxon>
        <taxon>Pseudomonadati</taxon>
        <taxon>Verrucomicrobiota</taxon>
        <taxon>Opitutia</taxon>
        <taxon>Opitutales</taxon>
        <taxon>Opitutaceae</taxon>
        <taxon>Termitidicoccus</taxon>
    </lineage>
</organism>
<dbReference type="Pfam" id="PF11604">
    <property type="entry name" value="CusF_Ec"/>
    <property type="match status" value="1"/>
</dbReference>
<proteinExistence type="inferred from homology"/>
<evidence type="ECO:0000256" key="2">
    <source>
        <dbReference type="ARBA" id="ARBA00023008"/>
    </source>
</evidence>
<dbReference type="InterPro" id="IPR003782">
    <property type="entry name" value="SCO1/SenC"/>
</dbReference>
<accession>A0A178IJJ9</accession>
<dbReference type="PANTHER" id="PTHR12151">
    <property type="entry name" value="ELECTRON TRANSPORT PROTIN SCO1/SENC FAMILY MEMBER"/>
    <property type="match status" value="1"/>
</dbReference>
<keyword evidence="2 3" id="KW-0186">Copper</keyword>
<keyword evidence="4" id="KW-1015">Disulfide bond</keyword>
<feature type="disulfide bond" description="Redox-active" evidence="4">
    <location>
        <begin position="168"/>
        <end position="174"/>
    </location>
</feature>
<evidence type="ECO:0000256" key="3">
    <source>
        <dbReference type="PIRSR" id="PIRSR603782-1"/>
    </source>
</evidence>
<dbReference type="Gene3D" id="3.40.30.10">
    <property type="entry name" value="Glutaredoxin"/>
    <property type="match status" value="1"/>
</dbReference>
<dbReference type="Pfam" id="PF02630">
    <property type="entry name" value="SCO1-SenC"/>
    <property type="match status" value="1"/>
</dbReference>
<dbReference type="InterPro" id="IPR042230">
    <property type="entry name" value="CusF_sf"/>
</dbReference>
<dbReference type="OrthoDB" id="9811998at2"/>
<feature type="binding site" evidence="3">
    <location>
        <position position="168"/>
    </location>
    <ligand>
        <name>Cu cation</name>
        <dbReference type="ChEBI" id="CHEBI:23378"/>
    </ligand>
</feature>
<keyword evidence="3" id="KW-0479">Metal-binding</keyword>
<dbReference type="AlphaFoldDB" id="A0A178IJJ9"/>
<dbReference type="GO" id="GO:0046872">
    <property type="term" value="F:metal ion binding"/>
    <property type="evidence" value="ECO:0007669"/>
    <property type="project" value="UniProtKB-KW"/>
</dbReference>
<protein>
    <recommendedName>
        <fullName evidence="5">Thioredoxin domain-containing protein</fullName>
    </recommendedName>
</protein>
<dbReference type="InterPro" id="IPR021647">
    <property type="entry name" value="CusF_Ec"/>
</dbReference>
<feature type="domain" description="Thioredoxin" evidence="5">
    <location>
        <begin position="130"/>
        <end position="297"/>
    </location>
</feature>
<dbReference type="RefSeq" id="WP_068770086.1">
    <property type="nucleotide sequence ID" value="NZ_CP109796.1"/>
</dbReference>
<evidence type="ECO:0000256" key="1">
    <source>
        <dbReference type="ARBA" id="ARBA00010996"/>
    </source>
</evidence>
<name>A0A178IJJ9_9BACT</name>
<evidence type="ECO:0000259" key="5">
    <source>
        <dbReference type="PROSITE" id="PS51352"/>
    </source>
</evidence>
<gene>
    <name evidence="6" type="ORF">AW736_09725</name>
</gene>
<dbReference type="Proteomes" id="UP000078486">
    <property type="component" value="Unassembled WGS sequence"/>
</dbReference>
<dbReference type="SUPFAM" id="SSF52833">
    <property type="entry name" value="Thioredoxin-like"/>
    <property type="match status" value="1"/>
</dbReference>
<dbReference type="PANTHER" id="PTHR12151:SF25">
    <property type="entry name" value="LINALOOL DEHYDRATASE_ISOMERASE DOMAIN-CONTAINING PROTEIN"/>
    <property type="match status" value="1"/>
</dbReference>
<dbReference type="Gene3D" id="2.40.50.320">
    <property type="entry name" value="Copper binding periplasmic protein CusF"/>
    <property type="match status" value="1"/>
</dbReference>
<evidence type="ECO:0000313" key="6">
    <source>
        <dbReference type="EMBL" id="OAM90053.1"/>
    </source>
</evidence>